<proteinExistence type="inferred from homology"/>
<dbReference type="AlphaFoldDB" id="A0A839HF68"/>
<reference evidence="3 4" key="1">
    <citation type="journal article" date="2020" name="Arch. Microbiol.">
        <title>The genome sequence of the giant phototrophic gammaproteobacterium Thiospirillum jenense gives insight into its physiological properties and phylogenetic relationships.</title>
        <authorList>
            <person name="Imhoff J.F."/>
            <person name="Meyer T.E."/>
            <person name="Kyndt J.A."/>
        </authorList>
    </citation>
    <scope>NUCLEOTIDE SEQUENCE [LARGE SCALE GENOMIC DNA]</scope>
    <source>
        <strain evidence="3 4">DSM 216</strain>
    </source>
</reference>
<dbReference type="Proteomes" id="UP000548632">
    <property type="component" value="Unassembled WGS sequence"/>
</dbReference>
<dbReference type="Pfam" id="PF01464">
    <property type="entry name" value="SLT"/>
    <property type="match status" value="1"/>
</dbReference>
<protein>
    <submittedName>
        <fullName evidence="3">Transglycosylase SLT domain-containing protein</fullName>
    </submittedName>
</protein>
<organism evidence="3 4">
    <name type="scientific">Thiospirillum jenense</name>
    <dbReference type="NCBI Taxonomy" id="1653858"/>
    <lineage>
        <taxon>Bacteria</taxon>
        <taxon>Pseudomonadati</taxon>
        <taxon>Pseudomonadota</taxon>
        <taxon>Gammaproteobacteria</taxon>
        <taxon>Chromatiales</taxon>
        <taxon>Chromatiaceae</taxon>
        <taxon>Thiospirillum</taxon>
    </lineage>
</organism>
<dbReference type="PANTHER" id="PTHR37423:SF2">
    <property type="entry name" value="MEMBRANE-BOUND LYTIC MUREIN TRANSGLYCOSYLASE C"/>
    <property type="match status" value="1"/>
</dbReference>
<feature type="domain" description="Transglycosylase SLT" evidence="2">
    <location>
        <begin position="133"/>
        <end position="235"/>
    </location>
</feature>
<dbReference type="InterPro" id="IPR008258">
    <property type="entry name" value="Transglycosylase_SLT_dom_1"/>
</dbReference>
<sequence length="364" mass="40282">MSQQPISKSFWLVALTSGAVVISGCASKQQSRYTFDLDNDLPYSVASAREYGYIRPVHSSNASAAHQVAHSTKRRQPTNRDLWERIREGSNLSIAQDVRVTQALKQFKQHPDYLRGLAQRARPYLHVIVNELERAGLPTELALLPEIESRYDPQAVSPMRAAGMWQFMPGTGQAMGLAQNQWYDGRYDILASTRGALAYLKQLNQEFDGDWALTLASYNAGPGRVRAAQRANLARGKPTDYWSLDLPIETKRYVPRLLALTQLVQAPKQHGVSLPPIANRPALEVVDAAQQVDLKQLATVSGIAPDTLRTLNPGLKRGKTQVGGTRLLVPVGYGPRVRTYLKQQKKASKKPILAAQVHSQSVNS</sequence>
<dbReference type="GO" id="GO:0008933">
    <property type="term" value="F:peptidoglycan lytic transglycosylase activity"/>
    <property type="evidence" value="ECO:0007669"/>
    <property type="project" value="InterPro"/>
</dbReference>
<dbReference type="PANTHER" id="PTHR37423">
    <property type="entry name" value="SOLUBLE LYTIC MUREIN TRANSGLYCOSYLASE-RELATED"/>
    <property type="match status" value="1"/>
</dbReference>
<dbReference type="PROSITE" id="PS00922">
    <property type="entry name" value="TRANSGLYCOSYLASE"/>
    <property type="match status" value="1"/>
</dbReference>
<dbReference type="EMBL" id="JABVCQ010000036">
    <property type="protein sequence ID" value="MBB1127114.1"/>
    <property type="molecule type" value="Genomic_DNA"/>
</dbReference>
<evidence type="ECO:0000256" key="1">
    <source>
        <dbReference type="ARBA" id="ARBA00007734"/>
    </source>
</evidence>
<comment type="caution">
    <text evidence="3">The sequence shown here is derived from an EMBL/GenBank/DDBJ whole genome shotgun (WGS) entry which is preliminary data.</text>
</comment>
<dbReference type="GO" id="GO:0016020">
    <property type="term" value="C:membrane"/>
    <property type="evidence" value="ECO:0007669"/>
    <property type="project" value="InterPro"/>
</dbReference>
<comment type="similarity">
    <text evidence="1">Belongs to the transglycosylase Slt family.</text>
</comment>
<name>A0A839HF68_9GAMM</name>
<dbReference type="CDD" id="cd16894">
    <property type="entry name" value="MltD-like"/>
    <property type="match status" value="1"/>
</dbReference>
<evidence type="ECO:0000313" key="3">
    <source>
        <dbReference type="EMBL" id="MBB1127114.1"/>
    </source>
</evidence>
<dbReference type="Gene3D" id="1.10.530.10">
    <property type="match status" value="1"/>
</dbReference>
<keyword evidence="4" id="KW-1185">Reference proteome</keyword>
<evidence type="ECO:0000259" key="2">
    <source>
        <dbReference type="Pfam" id="PF01464"/>
    </source>
</evidence>
<dbReference type="SUPFAM" id="SSF53955">
    <property type="entry name" value="Lysozyme-like"/>
    <property type="match status" value="1"/>
</dbReference>
<evidence type="ECO:0000313" key="4">
    <source>
        <dbReference type="Proteomes" id="UP000548632"/>
    </source>
</evidence>
<gene>
    <name evidence="3" type="ORF">HUK38_12895</name>
</gene>
<dbReference type="GO" id="GO:0000270">
    <property type="term" value="P:peptidoglycan metabolic process"/>
    <property type="evidence" value="ECO:0007669"/>
    <property type="project" value="InterPro"/>
</dbReference>
<dbReference type="InterPro" id="IPR000189">
    <property type="entry name" value="Transglyc_AS"/>
</dbReference>
<dbReference type="InterPro" id="IPR023346">
    <property type="entry name" value="Lysozyme-like_dom_sf"/>
</dbReference>
<dbReference type="RefSeq" id="WP_182584741.1">
    <property type="nucleotide sequence ID" value="NZ_JABVCQ010000036.1"/>
</dbReference>
<accession>A0A839HF68</accession>